<dbReference type="Gene3D" id="3.40.50.12370">
    <property type="match status" value="1"/>
</dbReference>
<dbReference type="RefSeq" id="WP_049965995.1">
    <property type="nucleotide sequence ID" value="NZ_CP101873.1"/>
</dbReference>
<comment type="subcellular location">
    <subcellularLocation>
        <location evidence="1">Cell membrane</location>
        <topology evidence="1">Multi-pass membrane protein</topology>
    </subcellularLocation>
</comment>
<dbReference type="AlphaFoldDB" id="A0AAF0SXV2"/>
<name>A0AAF0SXV2_9EURY</name>
<evidence type="ECO:0000256" key="6">
    <source>
        <dbReference type="SAM" id="Phobius"/>
    </source>
</evidence>
<dbReference type="Proteomes" id="UP001224926">
    <property type="component" value="Chromosome"/>
</dbReference>
<reference evidence="8 9" key="1">
    <citation type="submission" date="2022-07" db="EMBL/GenBank/DDBJ databases">
        <title>Two temperate virus in Haloterrigena jeotgali A29.</title>
        <authorList>
            <person name="Deng X."/>
        </authorList>
    </citation>
    <scope>NUCLEOTIDE SEQUENCE [LARGE SCALE GENOMIC DNA]</scope>
    <source>
        <strain evidence="8 9">A29</strain>
    </source>
</reference>
<feature type="transmembrane region" description="Helical" evidence="6">
    <location>
        <begin position="96"/>
        <end position="118"/>
    </location>
</feature>
<dbReference type="EMBL" id="CP101873">
    <property type="protein sequence ID" value="WMT06496.1"/>
    <property type="molecule type" value="Genomic_DNA"/>
</dbReference>
<dbReference type="Pfam" id="PF13520">
    <property type="entry name" value="AA_permease_2"/>
    <property type="match status" value="1"/>
</dbReference>
<evidence type="ECO:0000256" key="3">
    <source>
        <dbReference type="ARBA" id="ARBA00022692"/>
    </source>
</evidence>
<dbReference type="CDD" id="cd00293">
    <property type="entry name" value="USP-like"/>
    <property type="match status" value="2"/>
</dbReference>
<dbReference type="GeneID" id="39862743"/>
<proteinExistence type="predicted"/>
<keyword evidence="5 6" id="KW-0472">Membrane</keyword>
<feature type="transmembrane region" description="Helical" evidence="6">
    <location>
        <begin position="12"/>
        <end position="33"/>
    </location>
</feature>
<evidence type="ECO:0000256" key="1">
    <source>
        <dbReference type="ARBA" id="ARBA00004651"/>
    </source>
</evidence>
<organism evidence="8 9">
    <name type="scientific">Natrinema thermotolerans</name>
    <dbReference type="NCBI Taxonomy" id="121872"/>
    <lineage>
        <taxon>Archaea</taxon>
        <taxon>Methanobacteriati</taxon>
        <taxon>Methanobacteriota</taxon>
        <taxon>Stenosarchaea group</taxon>
        <taxon>Halobacteria</taxon>
        <taxon>Halobacteriales</taxon>
        <taxon>Natrialbaceae</taxon>
        <taxon>Natrinema</taxon>
    </lineage>
</organism>
<feature type="transmembrane region" description="Helical" evidence="6">
    <location>
        <begin position="39"/>
        <end position="61"/>
    </location>
</feature>
<dbReference type="InterPro" id="IPR002293">
    <property type="entry name" value="AA/rel_permease1"/>
</dbReference>
<dbReference type="PANTHER" id="PTHR42770:SF11">
    <property type="entry name" value="INNER MEMBRANE TRANSPORT PROTEIN YBAT"/>
    <property type="match status" value="1"/>
</dbReference>
<dbReference type="InterPro" id="IPR050367">
    <property type="entry name" value="APC_superfamily"/>
</dbReference>
<feature type="transmembrane region" description="Helical" evidence="6">
    <location>
        <begin position="229"/>
        <end position="256"/>
    </location>
</feature>
<feature type="transmembrane region" description="Helical" evidence="6">
    <location>
        <begin position="364"/>
        <end position="383"/>
    </location>
</feature>
<evidence type="ECO:0000256" key="5">
    <source>
        <dbReference type="ARBA" id="ARBA00023136"/>
    </source>
</evidence>
<dbReference type="GO" id="GO:0022857">
    <property type="term" value="F:transmembrane transporter activity"/>
    <property type="evidence" value="ECO:0007669"/>
    <property type="project" value="InterPro"/>
</dbReference>
<feature type="transmembrane region" description="Helical" evidence="6">
    <location>
        <begin position="195"/>
        <end position="217"/>
    </location>
</feature>
<accession>A0AAF0SXV2</accession>
<gene>
    <name evidence="8" type="ORF">NP511_14000</name>
</gene>
<keyword evidence="9" id="KW-1185">Reference proteome</keyword>
<dbReference type="SUPFAM" id="SSF52402">
    <property type="entry name" value="Adenine nucleotide alpha hydrolases-like"/>
    <property type="match status" value="2"/>
</dbReference>
<evidence type="ECO:0000256" key="2">
    <source>
        <dbReference type="ARBA" id="ARBA00022475"/>
    </source>
</evidence>
<keyword evidence="2" id="KW-1003">Cell membrane</keyword>
<evidence type="ECO:0000256" key="4">
    <source>
        <dbReference type="ARBA" id="ARBA00022989"/>
    </source>
</evidence>
<evidence type="ECO:0000313" key="8">
    <source>
        <dbReference type="EMBL" id="WMT06496.1"/>
    </source>
</evidence>
<dbReference type="Pfam" id="PF00582">
    <property type="entry name" value="Usp"/>
    <property type="match status" value="2"/>
</dbReference>
<feature type="transmembrane region" description="Helical" evidence="6">
    <location>
        <begin position="276"/>
        <end position="297"/>
    </location>
</feature>
<dbReference type="Gene3D" id="1.20.1740.10">
    <property type="entry name" value="Amino acid/polyamine transporter I"/>
    <property type="match status" value="1"/>
</dbReference>
<dbReference type="PANTHER" id="PTHR42770">
    <property type="entry name" value="AMINO ACID TRANSPORTER-RELATED"/>
    <property type="match status" value="1"/>
</dbReference>
<dbReference type="GeneID" id="84215075"/>
<feature type="domain" description="UspA" evidence="7">
    <location>
        <begin position="482"/>
        <end position="615"/>
    </location>
</feature>
<protein>
    <submittedName>
        <fullName evidence="8">Amino acid permease</fullName>
    </submittedName>
</protein>
<sequence>MSGDDELAKDLGLISAMTIGIGTMIGAGIFVLPGVAANAAGPIVVVSFVVGGLIAMVNALSVSELGTAMPKAGGGYYYINKSLGPMFGSIAGMGDWMGLAFASAFYCIGFGQYLAVFLPLPEVAFLNPIQVGALFAGAVFVGVNYIGAKETGGIQTVIVFTLLAILTAFAIAGFASFDYATLAGDGGLAPYGSGAILPATALVFVSFLGYAKIATVAEELKNPGRNLPIAIIGSVGIVTVIYAILVTTMLGVIPWADLSQDAPVAQAAEVAFPSSLGPVSGLAAAAAAVMTLGALLATASSANASILASARINFAMGRDKIVTNWLNEIHPNFATPYRSILVTGALIIAFITFLGRDIEVLSKAASVLHLIVYALMNVALIVFREADVPEYDPDFTVPFYPITPILGAVLSLGLVAFMDGLEIALSGAFVVAAVIWYFLYARTKTTQQGVLSHYIRSREDEMPGPVVDAADAVAPSGTDGPTIMVALSNPRTESALITLAGALAEHRGGRVLATHIVTVPDQTSLDAAARNGGGLNDESERLLEAAKQDAAAFDVPIETRTILSHRGFEEVYDAAEANDVDTVVMGYGGTRFTGGRAESTLEELTQALPCDFLVLDTEEFEPTDVLVPTAGGGSSDLSAEVALALRETIGSEVTLLHVADDGEEEAGREFLREWADGHQLSDAELRIETGDVETAIERASADYGLVVIGATEQGLLSRIVRGSLVFNVIEDLDAPVLLTERPSSRSLRDRIFGRQ</sequence>
<feature type="transmembrane region" description="Helical" evidence="6">
    <location>
        <begin position="395"/>
        <end position="417"/>
    </location>
</feature>
<feature type="transmembrane region" description="Helical" evidence="6">
    <location>
        <begin position="340"/>
        <end position="358"/>
    </location>
</feature>
<feature type="transmembrane region" description="Helical" evidence="6">
    <location>
        <begin position="124"/>
        <end position="145"/>
    </location>
</feature>
<feature type="transmembrane region" description="Helical" evidence="6">
    <location>
        <begin position="423"/>
        <end position="440"/>
    </location>
</feature>
<feature type="domain" description="UspA" evidence="7">
    <location>
        <begin position="625"/>
        <end position="738"/>
    </location>
</feature>
<dbReference type="GO" id="GO:0005886">
    <property type="term" value="C:plasma membrane"/>
    <property type="evidence" value="ECO:0007669"/>
    <property type="project" value="UniProtKB-SubCell"/>
</dbReference>
<evidence type="ECO:0000313" key="9">
    <source>
        <dbReference type="Proteomes" id="UP001224926"/>
    </source>
</evidence>
<dbReference type="InterPro" id="IPR006016">
    <property type="entry name" value="UspA"/>
</dbReference>
<keyword evidence="3 6" id="KW-0812">Transmembrane</keyword>
<evidence type="ECO:0000259" key="7">
    <source>
        <dbReference type="Pfam" id="PF00582"/>
    </source>
</evidence>
<feature type="transmembrane region" description="Helical" evidence="6">
    <location>
        <begin position="157"/>
        <end position="175"/>
    </location>
</feature>
<keyword evidence="4 6" id="KW-1133">Transmembrane helix</keyword>